<keyword evidence="1" id="KW-0175">Coiled coil</keyword>
<dbReference type="EMBL" id="FUWX01000009">
    <property type="protein sequence ID" value="SJZ69675.1"/>
    <property type="molecule type" value="Genomic_DNA"/>
</dbReference>
<evidence type="ECO:0000313" key="3">
    <source>
        <dbReference type="EMBL" id="SJZ69675.1"/>
    </source>
</evidence>
<dbReference type="Gene3D" id="1.10.10.10">
    <property type="entry name" value="Winged helix-like DNA-binding domain superfamily/Winged helix DNA-binding domain"/>
    <property type="match status" value="1"/>
</dbReference>
<evidence type="ECO:0000256" key="1">
    <source>
        <dbReference type="SAM" id="Coils"/>
    </source>
</evidence>
<dbReference type="InterPro" id="IPR014710">
    <property type="entry name" value="RmlC-like_jellyroll"/>
</dbReference>
<dbReference type="PROSITE" id="PS50042">
    <property type="entry name" value="CNMP_BINDING_3"/>
    <property type="match status" value="1"/>
</dbReference>
<dbReference type="CDD" id="cd00038">
    <property type="entry name" value="CAP_ED"/>
    <property type="match status" value="1"/>
</dbReference>
<feature type="coiled-coil region" evidence="1">
    <location>
        <begin position="154"/>
        <end position="188"/>
    </location>
</feature>
<dbReference type="Proteomes" id="UP000191153">
    <property type="component" value="Unassembled WGS sequence"/>
</dbReference>
<keyword evidence="4" id="KW-1185">Reference proteome</keyword>
<dbReference type="InterPro" id="IPR018490">
    <property type="entry name" value="cNMP-bd_dom_sf"/>
</dbReference>
<name>A0A1T4MSD1_9FUSO</name>
<evidence type="ECO:0000259" key="2">
    <source>
        <dbReference type="PROSITE" id="PS50042"/>
    </source>
</evidence>
<organism evidence="3 4">
    <name type="scientific">Cetobacterium ceti</name>
    <dbReference type="NCBI Taxonomy" id="180163"/>
    <lineage>
        <taxon>Bacteria</taxon>
        <taxon>Fusobacteriati</taxon>
        <taxon>Fusobacteriota</taxon>
        <taxon>Fusobacteriia</taxon>
        <taxon>Fusobacteriales</taxon>
        <taxon>Fusobacteriaceae</taxon>
        <taxon>Cetobacterium</taxon>
    </lineage>
</organism>
<dbReference type="InterPro" id="IPR000595">
    <property type="entry name" value="cNMP-bd_dom"/>
</dbReference>
<evidence type="ECO:0000313" key="4">
    <source>
        <dbReference type="Proteomes" id="UP000191153"/>
    </source>
</evidence>
<gene>
    <name evidence="3" type="ORF">SAMN02745174_01295</name>
</gene>
<dbReference type="RefSeq" id="WP_078693793.1">
    <property type="nucleotide sequence ID" value="NZ_FUWX01000009.1"/>
</dbReference>
<dbReference type="Gene3D" id="2.60.120.10">
    <property type="entry name" value="Jelly Rolls"/>
    <property type="match status" value="1"/>
</dbReference>
<dbReference type="SUPFAM" id="SSF46785">
    <property type="entry name" value="Winged helix' DNA-binding domain"/>
    <property type="match status" value="1"/>
</dbReference>
<keyword evidence="3" id="KW-0418">Kinase</keyword>
<dbReference type="AlphaFoldDB" id="A0A1T4MSD1"/>
<dbReference type="Pfam" id="PF00027">
    <property type="entry name" value="cNMP_binding"/>
    <property type="match status" value="1"/>
</dbReference>
<dbReference type="SUPFAM" id="SSF51206">
    <property type="entry name" value="cAMP-binding domain-like"/>
    <property type="match status" value="1"/>
</dbReference>
<reference evidence="3 4" key="1">
    <citation type="submission" date="2017-02" db="EMBL/GenBank/DDBJ databases">
        <authorList>
            <person name="Peterson S.W."/>
        </authorList>
    </citation>
    <scope>NUCLEOTIDE SEQUENCE [LARGE SCALE GENOMIC DNA]</scope>
    <source>
        <strain evidence="3 4">ATCC 700028</strain>
    </source>
</reference>
<dbReference type="STRING" id="180163.SAMN02745174_01295"/>
<proteinExistence type="predicted"/>
<accession>A0A1T4MSD1</accession>
<dbReference type="InterPro" id="IPR036390">
    <property type="entry name" value="WH_DNA-bd_sf"/>
</dbReference>
<dbReference type="InterPro" id="IPR036388">
    <property type="entry name" value="WH-like_DNA-bd_sf"/>
</dbReference>
<dbReference type="OrthoDB" id="92571at2"/>
<protein>
    <submittedName>
        <fullName evidence="3">cAMP-binding domain of CRP or a regulatory subunit of cAMP-dependent protein kinases</fullName>
    </submittedName>
</protein>
<dbReference type="GO" id="GO:0016301">
    <property type="term" value="F:kinase activity"/>
    <property type="evidence" value="ECO:0007669"/>
    <property type="project" value="UniProtKB-KW"/>
</dbReference>
<keyword evidence="3" id="KW-0808">Transferase</keyword>
<feature type="domain" description="Cyclic nucleotide-binding" evidence="2">
    <location>
        <begin position="8"/>
        <end position="111"/>
    </location>
</feature>
<sequence>MTIKDEILKNNLNKILPENIWDKLNICFYKKGNFILEADCKVKNIYLILEGKVEISYILNNGNRIFINSLDPLEIFGDIEFVNGSEVLYDVVAIDKTKILLISFEVAEKYLKDNFYFWKFLAKEGNKKLLKTNKAILLKNTLPLKLLLIQHLVKNNYEIKFENLNDLAAELNVSYRNLTRNIKFLVEKNIIGKERKKITVIDKKRLLEFLS</sequence>